<dbReference type="EMBL" id="JBHSLU010000007">
    <property type="protein sequence ID" value="MFC5504456.1"/>
    <property type="molecule type" value="Genomic_DNA"/>
</dbReference>
<keyword evidence="3" id="KW-1185">Reference proteome</keyword>
<comment type="caution">
    <text evidence="2">The sequence shown here is derived from an EMBL/GenBank/DDBJ whole genome shotgun (WGS) entry which is preliminary data.</text>
</comment>
<evidence type="ECO:0000259" key="1">
    <source>
        <dbReference type="Pfam" id="PF06568"/>
    </source>
</evidence>
<gene>
    <name evidence="2" type="ORF">ACFPN9_04210</name>
</gene>
<proteinExistence type="predicted"/>
<accession>A0ABW0NVD3</accession>
<evidence type="ECO:0000313" key="3">
    <source>
        <dbReference type="Proteomes" id="UP001596060"/>
    </source>
</evidence>
<dbReference type="Pfam" id="PF06568">
    <property type="entry name" value="YjiS-like"/>
    <property type="match status" value="1"/>
</dbReference>
<dbReference type="RefSeq" id="WP_066721050.1">
    <property type="nucleotide sequence ID" value="NZ_JBHSLU010000007.1"/>
</dbReference>
<protein>
    <submittedName>
        <fullName evidence="2">DUF1127 domain-containing protein</fullName>
    </submittedName>
</protein>
<evidence type="ECO:0000313" key="2">
    <source>
        <dbReference type="EMBL" id="MFC5504456.1"/>
    </source>
</evidence>
<reference evidence="3" key="1">
    <citation type="journal article" date="2019" name="Int. J. Syst. Evol. Microbiol.">
        <title>The Global Catalogue of Microorganisms (GCM) 10K type strain sequencing project: providing services to taxonomists for standard genome sequencing and annotation.</title>
        <authorList>
            <consortium name="The Broad Institute Genomics Platform"/>
            <consortium name="The Broad Institute Genome Sequencing Center for Infectious Disease"/>
            <person name="Wu L."/>
            <person name="Ma J."/>
        </authorList>
    </citation>
    <scope>NUCLEOTIDE SEQUENCE [LARGE SCALE GENOMIC DNA]</scope>
    <source>
        <strain evidence="3">CCUG 43117</strain>
    </source>
</reference>
<organism evidence="2 3">
    <name type="scientific">Bosea massiliensis</name>
    <dbReference type="NCBI Taxonomy" id="151419"/>
    <lineage>
        <taxon>Bacteria</taxon>
        <taxon>Pseudomonadati</taxon>
        <taxon>Pseudomonadota</taxon>
        <taxon>Alphaproteobacteria</taxon>
        <taxon>Hyphomicrobiales</taxon>
        <taxon>Boseaceae</taxon>
        <taxon>Bosea</taxon>
    </lineage>
</organism>
<dbReference type="InterPro" id="IPR009506">
    <property type="entry name" value="YjiS-like"/>
</dbReference>
<feature type="domain" description="YjiS-like" evidence="1">
    <location>
        <begin position="37"/>
        <end position="63"/>
    </location>
</feature>
<sequence>MLLMTFATKSLSSVSVGAARVATLTLRPVNAIVKALIHRREVMRLGELDERGLKDIGLVRSDLDGALSVSWLSDPSLVLAERSSARHGVASLRRQAALQQAERVAPARPARLEPVAPARRAAVADTVACSA</sequence>
<dbReference type="Proteomes" id="UP001596060">
    <property type="component" value="Unassembled WGS sequence"/>
</dbReference>
<name>A0ABW0NVD3_9HYPH</name>